<keyword evidence="1" id="KW-0472">Membrane</keyword>
<sequence>MADRFFRDPIDALAAAGIVPALLMTVALLVTARVYRDLRWRDFLETVTGAARTAGMILRAGAGAGLCRKRALRTGVAG</sequence>
<keyword evidence="1" id="KW-1133">Transmembrane helix</keyword>
<accession>A0ABY3XEM1</accession>
<protein>
    <submittedName>
        <fullName evidence="2">Uncharacterized protein</fullName>
    </submittedName>
</protein>
<reference evidence="2 3" key="1">
    <citation type="submission" date="2022-03" db="EMBL/GenBank/DDBJ databases">
        <title>Complete genome sequence of Lysobacter capsici VKM B-2533 and Lysobacter gummosus 10.1.1, promising sources of lytic agents.</title>
        <authorList>
            <person name="Tarlachkov S.V."/>
            <person name="Kudryakova I.V."/>
            <person name="Afoshin A.S."/>
            <person name="Leontyevskaya E.A."/>
            <person name="Leontyevskaya N.V."/>
        </authorList>
    </citation>
    <scope>NUCLEOTIDE SEQUENCE [LARGE SCALE GENOMIC DNA]</scope>
    <source>
        <strain evidence="2 3">10.1.1</strain>
    </source>
</reference>
<dbReference type="EMBL" id="CP093547">
    <property type="protein sequence ID" value="UNP29975.1"/>
    <property type="molecule type" value="Genomic_DNA"/>
</dbReference>
<dbReference type="Proteomes" id="UP000829194">
    <property type="component" value="Chromosome"/>
</dbReference>
<feature type="transmembrane region" description="Helical" evidence="1">
    <location>
        <begin position="12"/>
        <end position="35"/>
    </location>
</feature>
<evidence type="ECO:0000313" key="2">
    <source>
        <dbReference type="EMBL" id="UNP29975.1"/>
    </source>
</evidence>
<organism evidence="2 3">
    <name type="scientific">Lysobacter gummosus</name>
    <dbReference type="NCBI Taxonomy" id="262324"/>
    <lineage>
        <taxon>Bacteria</taxon>
        <taxon>Pseudomonadati</taxon>
        <taxon>Pseudomonadota</taxon>
        <taxon>Gammaproteobacteria</taxon>
        <taxon>Lysobacterales</taxon>
        <taxon>Lysobacteraceae</taxon>
        <taxon>Lysobacter</taxon>
    </lineage>
</organism>
<keyword evidence="3" id="KW-1185">Reference proteome</keyword>
<gene>
    <name evidence="2" type="ORF">MOV92_01410</name>
</gene>
<name>A0ABY3XEM1_9GAMM</name>
<evidence type="ECO:0000256" key="1">
    <source>
        <dbReference type="SAM" id="Phobius"/>
    </source>
</evidence>
<dbReference type="RefSeq" id="WP_057941268.1">
    <property type="nucleotide sequence ID" value="NZ_CP011131.1"/>
</dbReference>
<proteinExistence type="predicted"/>
<keyword evidence="1" id="KW-0812">Transmembrane</keyword>
<evidence type="ECO:0000313" key="3">
    <source>
        <dbReference type="Proteomes" id="UP000829194"/>
    </source>
</evidence>